<keyword evidence="6" id="KW-0539">Nucleus</keyword>
<evidence type="ECO:0000313" key="13">
    <source>
        <dbReference type="RefSeq" id="XP_035687309.1"/>
    </source>
</evidence>
<dbReference type="GO" id="GO:0008380">
    <property type="term" value="P:RNA splicing"/>
    <property type="evidence" value="ECO:0007669"/>
    <property type="project" value="UniProtKB-KW"/>
</dbReference>
<gene>
    <name evidence="13" type="primary">LOC118423305</name>
</gene>
<proteinExistence type="inferred from homology"/>
<evidence type="ECO:0000256" key="8">
    <source>
        <dbReference type="ARBA" id="ARBA00032703"/>
    </source>
</evidence>
<evidence type="ECO:0000256" key="9">
    <source>
        <dbReference type="ARBA" id="ARBA00033097"/>
    </source>
</evidence>
<organism evidence="12 13">
    <name type="scientific">Branchiostoma floridae</name>
    <name type="common">Florida lancelet</name>
    <name type="synonym">Amphioxus</name>
    <dbReference type="NCBI Taxonomy" id="7739"/>
    <lineage>
        <taxon>Eukaryota</taxon>
        <taxon>Metazoa</taxon>
        <taxon>Chordata</taxon>
        <taxon>Cephalochordata</taxon>
        <taxon>Leptocardii</taxon>
        <taxon>Amphioxiformes</taxon>
        <taxon>Branchiostomatidae</taxon>
        <taxon>Branchiostoma</taxon>
    </lineage>
</organism>
<dbReference type="RefSeq" id="XP_035687309.1">
    <property type="nucleotide sequence ID" value="XM_035831416.1"/>
</dbReference>
<dbReference type="PANTHER" id="PTHR15217">
    <property type="entry name" value="WILMS' TUMOR 1-ASSOCIATING PROTEIN"/>
    <property type="match status" value="1"/>
</dbReference>
<feature type="compositionally biased region" description="Polar residues" evidence="11">
    <location>
        <begin position="397"/>
        <end position="413"/>
    </location>
</feature>
<evidence type="ECO:0000256" key="6">
    <source>
        <dbReference type="ARBA" id="ARBA00023242"/>
    </source>
</evidence>
<feature type="region of interest" description="Disordered" evidence="11">
    <location>
        <begin position="436"/>
        <end position="498"/>
    </location>
</feature>
<keyword evidence="10" id="KW-0175">Coiled coil</keyword>
<dbReference type="AlphaFoldDB" id="A0A9J7LRX8"/>
<keyword evidence="5" id="KW-0508">mRNA splicing</keyword>
<dbReference type="OrthoDB" id="3366661at2759"/>
<evidence type="ECO:0000256" key="5">
    <source>
        <dbReference type="ARBA" id="ARBA00023187"/>
    </source>
</evidence>
<evidence type="ECO:0000256" key="4">
    <source>
        <dbReference type="ARBA" id="ARBA00022664"/>
    </source>
</evidence>
<dbReference type="Pfam" id="PF17098">
    <property type="entry name" value="Wtap"/>
    <property type="match status" value="1"/>
</dbReference>
<keyword evidence="4" id="KW-0507">mRNA processing</keyword>
<feature type="compositionally biased region" description="Polar residues" evidence="11">
    <location>
        <begin position="360"/>
        <end position="374"/>
    </location>
</feature>
<feature type="compositionally biased region" description="Polar residues" evidence="11">
    <location>
        <begin position="437"/>
        <end position="448"/>
    </location>
</feature>
<keyword evidence="12" id="KW-1185">Reference proteome</keyword>
<evidence type="ECO:0000256" key="2">
    <source>
        <dbReference type="ARBA" id="ARBA00010313"/>
    </source>
</evidence>
<evidence type="ECO:0000313" key="12">
    <source>
        <dbReference type="Proteomes" id="UP000001554"/>
    </source>
</evidence>
<protein>
    <recommendedName>
        <fullName evidence="3">Pre-mRNA-splicing regulator WTAP</fullName>
    </recommendedName>
    <alternativeName>
        <fullName evidence="9">Female-lethal(2)D homolog</fullName>
    </alternativeName>
    <alternativeName>
        <fullName evidence="8">WT1-associated protein</fullName>
    </alternativeName>
    <alternativeName>
        <fullName evidence="7">Wilms tumor 1-associating protein</fullName>
    </alternativeName>
</protein>
<evidence type="ECO:0000256" key="7">
    <source>
        <dbReference type="ARBA" id="ARBA00032336"/>
    </source>
</evidence>
<reference evidence="12" key="1">
    <citation type="journal article" date="2020" name="Nat. Ecol. Evol.">
        <title>Deeply conserved synteny resolves early events in vertebrate evolution.</title>
        <authorList>
            <person name="Simakov O."/>
            <person name="Marletaz F."/>
            <person name="Yue J.X."/>
            <person name="O'Connell B."/>
            <person name="Jenkins J."/>
            <person name="Brandt A."/>
            <person name="Calef R."/>
            <person name="Tung C.H."/>
            <person name="Huang T.K."/>
            <person name="Schmutz J."/>
            <person name="Satoh N."/>
            <person name="Yu J.K."/>
            <person name="Putnam N.H."/>
            <person name="Green R.E."/>
            <person name="Rokhsar D.S."/>
        </authorList>
    </citation>
    <scope>NUCLEOTIDE SEQUENCE [LARGE SCALE GENOMIC DNA]</scope>
    <source>
        <strain evidence="12">S238N-H82</strain>
    </source>
</reference>
<reference evidence="13" key="2">
    <citation type="submission" date="2025-08" db="UniProtKB">
        <authorList>
            <consortium name="RefSeq"/>
        </authorList>
    </citation>
    <scope>IDENTIFICATION</scope>
    <source>
        <strain evidence="13">S238N-H82</strain>
        <tissue evidence="13">Testes</tissue>
    </source>
</reference>
<evidence type="ECO:0000256" key="3">
    <source>
        <dbReference type="ARBA" id="ARBA00017540"/>
    </source>
</evidence>
<name>A0A9J7LRX8_BRAFL</name>
<sequence>MGIWKGLNYPECFVCIFCTWRASILKFVPVIFAQRTERRCLRLPDTRRFWITNDRRRTLDSRGSRVMSEGDPPPKRVKLSEEEVRKLPRDELVKIWSEQNAYVQSLETKNNAGPSSSTECEELTGLRESEEKLKQQQQESTRRENVLVMRLATKEQEMQEIASQIQEVKQGQTPGTAQLRTMLLDPAVNLLFTRMKQELTDSKDKLEQAQNELSAWKFTPDSQTGKKLISRCRMLIQENQELGRQLSQGRIAQLEGELALQKKYSEELKSSQDELNDFVIQLDEEVEGMQSTIYVLQQQLKDCRQQLAQAQQELSNARTELSQAKLMDRTERTLEAPAESALATTEGLGPRHNPGHACNSLANHSSTTGSTDLPANNGGHVLTSLRTKTEPSEEVESNSCKTSQNAAELTPNSDPLPEGAHKHEQNQVLTTALLEEVSNSDSSPSQTCLEEKTAISLDGLASNEPNSIIGRDLSSPEQTSEHNGVPDSVPRIYGQGTA</sequence>
<dbReference type="KEGG" id="bfo:118423305"/>
<dbReference type="GeneID" id="118423305"/>
<evidence type="ECO:0000256" key="1">
    <source>
        <dbReference type="ARBA" id="ARBA00004123"/>
    </source>
</evidence>
<dbReference type="PANTHER" id="PTHR15217:SF0">
    <property type="entry name" value="PRE-MRNA-SPLICING REGULATOR WTAP"/>
    <property type="match status" value="1"/>
</dbReference>
<feature type="region of interest" description="Disordered" evidence="11">
    <location>
        <begin position="343"/>
        <end position="423"/>
    </location>
</feature>
<accession>A0A9J7LRX8</accession>
<dbReference type="GO" id="GO:0005634">
    <property type="term" value="C:nucleus"/>
    <property type="evidence" value="ECO:0000318"/>
    <property type="project" value="GO_Central"/>
</dbReference>
<dbReference type="GO" id="GO:0006397">
    <property type="term" value="P:mRNA processing"/>
    <property type="evidence" value="ECO:0007669"/>
    <property type="project" value="UniProtKB-KW"/>
</dbReference>
<dbReference type="GO" id="GO:0016556">
    <property type="term" value="P:mRNA modification"/>
    <property type="evidence" value="ECO:0007669"/>
    <property type="project" value="InterPro"/>
</dbReference>
<dbReference type="Proteomes" id="UP000001554">
    <property type="component" value="Chromosome 9"/>
</dbReference>
<feature type="coiled-coil region" evidence="10">
    <location>
        <begin position="126"/>
        <end position="212"/>
    </location>
</feature>
<evidence type="ECO:0000256" key="10">
    <source>
        <dbReference type="SAM" id="Coils"/>
    </source>
</evidence>
<dbReference type="GO" id="GO:0000381">
    <property type="term" value="P:regulation of alternative mRNA splicing, via spliceosome"/>
    <property type="evidence" value="ECO:0000318"/>
    <property type="project" value="GO_Central"/>
</dbReference>
<comment type="subcellular location">
    <subcellularLocation>
        <location evidence="1">Nucleus</location>
    </subcellularLocation>
</comment>
<evidence type="ECO:0000256" key="11">
    <source>
        <dbReference type="SAM" id="MobiDB-lite"/>
    </source>
</evidence>
<feature type="coiled-coil region" evidence="10">
    <location>
        <begin position="293"/>
        <end position="327"/>
    </location>
</feature>
<comment type="similarity">
    <text evidence="2">Belongs to the fl(2)d family.</text>
</comment>
<dbReference type="InterPro" id="IPR033757">
    <property type="entry name" value="WTAP"/>
</dbReference>